<sequence length="264" mass="29349">MIEPTILIMAGQRLGQIDALAAAYGITHKCLVPLLGRPLIGYVFDAVDAAFPGSRIVVSINDPRALDDEPEAQRFFDTGRLTTVASERNLLESTFAAVEGADWPVLITTGDNVLMTPEALRDFHRFALDQRADAAAMFARKEDILAAHPEGQPRFWKFRDGEFSGCNTFWMKDRAALAVAEIFRGGGQFLKFPRRFIGAFGLSNLIGFRLRLFDTNRMLARVSRRFGKTVKVRVADSGELAIDVDTRFSHTVAERLLRKRGVSG</sequence>
<dbReference type="GO" id="GO:0016779">
    <property type="term" value="F:nucleotidyltransferase activity"/>
    <property type="evidence" value="ECO:0007669"/>
    <property type="project" value="UniProtKB-ARBA"/>
</dbReference>
<dbReference type="InterPro" id="IPR025877">
    <property type="entry name" value="MobA-like_NTP_Trfase"/>
</dbReference>
<dbReference type="Gene3D" id="3.90.550.10">
    <property type="entry name" value="Spore Coat Polysaccharide Biosynthesis Protein SpsA, Chain A"/>
    <property type="match status" value="1"/>
</dbReference>
<name>A0AAJ5X6S8_9SPHN</name>
<accession>A0AAJ5X6S8</accession>
<dbReference type="AlphaFoldDB" id="A0AAJ5X6S8"/>
<dbReference type="EMBL" id="CP119316">
    <property type="protein sequence ID" value="WEK47488.1"/>
    <property type="molecule type" value="Genomic_DNA"/>
</dbReference>
<reference evidence="3" key="1">
    <citation type="submission" date="2023-03" db="EMBL/GenBank/DDBJ databases">
        <title>Andean soil-derived lignocellulolytic bacterial consortium as a source of novel taxa and putative plastic-active enzymes.</title>
        <authorList>
            <person name="Diaz-Garcia L."/>
            <person name="Chuvochina M."/>
            <person name="Feuerriegel G."/>
            <person name="Bunk B."/>
            <person name="Sproer C."/>
            <person name="Streit W.R."/>
            <person name="Rodriguez L.M."/>
            <person name="Overmann J."/>
            <person name="Jimenez D.J."/>
        </authorList>
    </citation>
    <scope>NUCLEOTIDE SEQUENCE</scope>
    <source>
        <strain evidence="3">MAG 26</strain>
    </source>
</reference>
<proteinExistence type="predicted"/>
<evidence type="ECO:0000256" key="1">
    <source>
        <dbReference type="ARBA" id="ARBA00022842"/>
    </source>
</evidence>
<organism evidence="3 4">
    <name type="scientific">Candidatus Andeanibacterium colombiense</name>
    <dbReference type="NCBI Taxonomy" id="3121345"/>
    <lineage>
        <taxon>Bacteria</taxon>
        <taxon>Pseudomonadati</taxon>
        <taxon>Pseudomonadota</taxon>
        <taxon>Alphaproteobacteria</taxon>
        <taxon>Sphingomonadales</taxon>
        <taxon>Sphingomonadaceae</taxon>
        <taxon>Candidatus Andeanibacterium</taxon>
    </lineage>
</organism>
<gene>
    <name evidence="3" type="ORF">P0Y56_04140</name>
</gene>
<dbReference type="KEGG" id="acob:P0Y56_04140"/>
<protein>
    <submittedName>
        <fullName evidence="3">Nucleotidyltransferase family protein</fullName>
    </submittedName>
</protein>
<dbReference type="InterPro" id="IPR029044">
    <property type="entry name" value="Nucleotide-diphossugar_trans"/>
</dbReference>
<dbReference type="Proteomes" id="UP001218362">
    <property type="component" value="Chromosome"/>
</dbReference>
<feature type="domain" description="MobA-like NTP transferase" evidence="2">
    <location>
        <begin position="28"/>
        <end position="143"/>
    </location>
</feature>
<dbReference type="SUPFAM" id="SSF53448">
    <property type="entry name" value="Nucleotide-diphospho-sugar transferases"/>
    <property type="match status" value="1"/>
</dbReference>
<keyword evidence="1" id="KW-0460">Magnesium</keyword>
<evidence type="ECO:0000313" key="3">
    <source>
        <dbReference type="EMBL" id="WEK47488.1"/>
    </source>
</evidence>
<dbReference type="Pfam" id="PF12804">
    <property type="entry name" value="NTP_transf_3"/>
    <property type="match status" value="1"/>
</dbReference>
<evidence type="ECO:0000259" key="2">
    <source>
        <dbReference type="Pfam" id="PF12804"/>
    </source>
</evidence>
<evidence type="ECO:0000313" key="4">
    <source>
        <dbReference type="Proteomes" id="UP001218362"/>
    </source>
</evidence>